<evidence type="ECO:0000256" key="7">
    <source>
        <dbReference type="ARBA" id="ARBA00023203"/>
    </source>
</evidence>
<dbReference type="GO" id="GO:0005886">
    <property type="term" value="C:plasma membrane"/>
    <property type="evidence" value="ECO:0007669"/>
    <property type="project" value="UniProtKB-SubCell"/>
</dbReference>
<dbReference type="STRING" id="43265.A0A545VWP4"/>
<evidence type="ECO:0000259" key="11">
    <source>
        <dbReference type="PROSITE" id="PS50031"/>
    </source>
</evidence>
<comment type="caution">
    <text evidence="13">The sequence shown here is derived from an EMBL/GenBank/DDBJ whole genome shotgun (WGS) entry which is preliminary data.</text>
</comment>
<evidence type="ECO:0000256" key="5">
    <source>
        <dbReference type="ARBA" id="ARBA00022583"/>
    </source>
</evidence>
<keyword evidence="14" id="KW-1185">Reference proteome</keyword>
<feature type="domain" description="EF-hand" evidence="12">
    <location>
        <begin position="766"/>
        <end position="801"/>
    </location>
</feature>
<dbReference type="PROSITE" id="PS50031">
    <property type="entry name" value="EH"/>
    <property type="match status" value="1"/>
</dbReference>
<evidence type="ECO:0000256" key="6">
    <source>
        <dbReference type="ARBA" id="ARBA00022753"/>
    </source>
</evidence>
<keyword evidence="7" id="KW-0009">Actin-binding</keyword>
<dbReference type="InterPro" id="IPR000261">
    <property type="entry name" value="EH_dom"/>
</dbReference>
<dbReference type="AlphaFoldDB" id="A0A545VWP4"/>
<feature type="compositionally biased region" description="Polar residues" evidence="10">
    <location>
        <begin position="406"/>
        <end position="420"/>
    </location>
</feature>
<dbReference type="SMART" id="SM00027">
    <property type="entry name" value="EH"/>
    <property type="match status" value="1"/>
</dbReference>
<dbReference type="GO" id="GO:0003779">
    <property type="term" value="F:actin binding"/>
    <property type="evidence" value="ECO:0007669"/>
    <property type="project" value="UniProtKB-KW"/>
</dbReference>
<dbReference type="GO" id="GO:0006897">
    <property type="term" value="P:endocytosis"/>
    <property type="evidence" value="ECO:0007669"/>
    <property type="project" value="UniProtKB-KW"/>
</dbReference>
<keyword evidence="5" id="KW-0254">Endocytosis</keyword>
<dbReference type="EMBL" id="SPUK01000010">
    <property type="protein sequence ID" value="TQV94252.1"/>
    <property type="molecule type" value="Genomic_DNA"/>
</dbReference>
<dbReference type="Pfam" id="PF12763">
    <property type="entry name" value="EH"/>
    <property type="match status" value="1"/>
</dbReference>
<dbReference type="InterPro" id="IPR011992">
    <property type="entry name" value="EF-hand-dom_pair"/>
</dbReference>
<keyword evidence="8" id="KW-0963">Cytoplasm</keyword>
<comment type="subcellular location">
    <subcellularLocation>
        <location evidence="3">Cell membrane</location>
        <topology evidence="3">Peripheral membrane protein</topology>
        <orientation evidence="3">Cytoplasmic side</orientation>
    </subcellularLocation>
    <subcellularLocation>
        <location evidence="2">Cytoplasm</location>
        <location evidence="2">Cytoskeleton</location>
        <location evidence="2">Actin patch</location>
    </subcellularLocation>
    <subcellularLocation>
        <location evidence="1">Endosome membrane</location>
        <topology evidence="1">Peripheral membrane protein</topology>
        <orientation evidence="1">Cytoplasmic side</orientation>
    </subcellularLocation>
</comment>
<dbReference type="PROSITE" id="PS50222">
    <property type="entry name" value="EF_HAND_2"/>
    <property type="match status" value="1"/>
</dbReference>
<evidence type="ECO:0000259" key="12">
    <source>
        <dbReference type="PROSITE" id="PS50222"/>
    </source>
</evidence>
<reference evidence="13 14" key="1">
    <citation type="journal article" date="2019" name="Appl. Microbiol. Biotechnol.">
        <title>Genome sequence of Isaria javanica and comparative genome analysis insights into family S53 peptidase evolution in fungal entomopathogens.</title>
        <authorList>
            <person name="Lin R."/>
            <person name="Zhang X."/>
            <person name="Xin B."/>
            <person name="Zou M."/>
            <person name="Gao Y."/>
            <person name="Qin F."/>
            <person name="Hu Q."/>
            <person name="Xie B."/>
            <person name="Cheng X."/>
        </authorList>
    </citation>
    <scope>NUCLEOTIDE SEQUENCE [LARGE SCALE GENOMIC DNA]</scope>
    <source>
        <strain evidence="13 14">IJ1G</strain>
    </source>
</reference>
<dbReference type="OrthoDB" id="10045710at2759"/>
<evidence type="ECO:0000313" key="13">
    <source>
        <dbReference type="EMBL" id="TQV94252.1"/>
    </source>
</evidence>
<evidence type="ECO:0000313" key="14">
    <source>
        <dbReference type="Proteomes" id="UP000315783"/>
    </source>
</evidence>
<feature type="compositionally biased region" description="Low complexity" evidence="10">
    <location>
        <begin position="364"/>
        <end position="381"/>
    </location>
</feature>
<evidence type="ECO:0000256" key="8">
    <source>
        <dbReference type="ARBA" id="ARBA00023212"/>
    </source>
</evidence>
<feature type="compositionally biased region" description="Low complexity" evidence="10">
    <location>
        <begin position="16"/>
        <end position="70"/>
    </location>
</feature>
<dbReference type="GO" id="GO:0030479">
    <property type="term" value="C:actin cortical patch"/>
    <property type="evidence" value="ECO:0007669"/>
    <property type="project" value="UniProtKB-SubCell"/>
</dbReference>
<evidence type="ECO:0000256" key="1">
    <source>
        <dbReference type="ARBA" id="ARBA00004125"/>
    </source>
</evidence>
<keyword evidence="8" id="KW-0206">Cytoskeleton</keyword>
<dbReference type="CDD" id="cd00052">
    <property type="entry name" value="EH"/>
    <property type="match status" value="1"/>
</dbReference>
<evidence type="ECO:0000256" key="4">
    <source>
        <dbReference type="ARBA" id="ARBA00011159"/>
    </source>
</evidence>
<dbReference type="SUPFAM" id="SSF47473">
    <property type="entry name" value="EF-hand"/>
    <property type="match status" value="1"/>
</dbReference>
<evidence type="ECO:0000256" key="10">
    <source>
        <dbReference type="SAM" id="MobiDB-lite"/>
    </source>
</evidence>
<feature type="region of interest" description="Disordered" evidence="10">
    <location>
        <begin position="1"/>
        <end position="137"/>
    </location>
</feature>
<organism evidence="13 14">
    <name type="scientific">Cordyceps javanica</name>
    <dbReference type="NCBI Taxonomy" id="43265"/>
    <lineage>
        <taxon>Eukaryota</taxon>
        <taxon>Fungi</taxon>
        <taxon>Dikarya</taxon>
        <taxon>Ascomycota</taxon>
        <taxon>Pezizomycotina</taxon>
        <taxon>Sordariomycetes</taxon>
        <taxon>Hypocreomycetidae</taxon>
        <taxon>Hypocreales</taxon>
        <taxon>Cordycipitaceae</taxon>
        <taxon>Cordyceps</taxon>
    </lineage>
</organism>
<dbReference type="GO" id="GO:0005509">
    <property type="term" value="F:calcium ion binding"/>
    <property type="evidence" value="ECO:0007669"/>
    <property type="project" value="InterPro"/>
</dbReference>
<feature type="region of interest" description="Disordered" evidence="10">
    <location>
        <begin position="222"/>
        <end position="242"/>
    </location>
</feature>
<comment type="function">
    <text evidence="9">Component of the PAN1 actin cytoskeleton-regulatory complex required for the internalization of endosomes during actin-coupled endocytosis. The complex links the site of endocytosis to the cell membrane-associated actin cytoskeleton. Mediates uptake of external molecules and vacuolar degradation of plasma membrane proteins. Plays a role in the proper organization of the cell membrane-associated actin cytoskeleton and promotes its destabilization.</text>
</comment>
<protein>
    <submittedName>
        <fullName evidence="13">EPS15 domain-containing protein</fullName>
    </submittedName>
</protein>
<name>A0A545VWP4_9HYPO</name>
<dbReference type="Proteomes" id="UP000315783">
    <property type="component" value="Unassembled WGS sequence"/>
</dbReference>
<feature type="region of interest" description="Disordered" evidence="10">
    <location>
        <begin position="641"/>
        <end position="711"/>
    </location>
</feature>
<feature type="compositionally biased region" description="Basic and acidic residues" evidence="10">
    <location>
        <begin position="520"/>
        <end position="531"/>
    </location>
</feature>
<accession>A0A545VWP4</accession>
<feature type="region of interest" description="Disordered" evidence="10">
    <location>
        <begin position="181"/>
        <end position="200"/>
    </location>
</feature>
<evidence type="ECO:0000256" key="3">
    <source>
        <dbReference type="ARBA" id="ARBA00004413"/>
    </source>
</evidence>
<evidence type="ECO:0000256" key="9">
    <source>
        <dbReference type="ARBA" id="ARBA00025194"/>
    </source>
</evidence>
<dbReference type="GO" id="GO:0010008">
    <property type="term" value="C:endosome membrane"/>
    <property type="evidence" value="ECO:0007669"/>
    <property type="project" value="UniProtKB-SubCell"/>
</dbReference>
<evidence type="ECO:0000256" key="2">
    <source>
        <dbReference type="ARBA" id="ARBA00004134"/>
    </source>
</evidence>
<sequence length="832" mass="88996">MTPAAGSRPAGSPDDAAAVALQGASLAFQKRPPQTTSSTSQSAASLRSSSKHQTTPTPDSTSRSRSRSPPLHNQQHGLEHYRENGALLAATSSVERAKSPGAAAALTPATRSSPLGPHRGQHRLHQHTASSDAQSPEIESDTVLPAGLVASRLQQLGISPTMTAAHSVTTITTATTKTAKAATRASSASPPSHLTLGLSPQSPAGVAAKLDAKSPSLIAATLAASRSSSPTPTTLRKPRRVHSANTLQIVDAVDSQPIPTTDSLISMFEADKARGSKHATSPRRIATSSPEQPVVRQSARPSPIPIKQTTVSPTPPTNRTSDSKQRASKGRQYDRPPTPPQATHKKSAAAAPRRPPTPPAVMDATPVSTPSTPTSASKAIARVAANKPRVTPPKFGDALKVDGPLTTATPSKIVTRSKSTAALKKPNVGGEAPSHKRVRKPSPLRLSNGQEGGHMPTSASPNPTTPRHKSPTPRVISRSTPEVLSPKPTRIARTASLRASTPPPAIVLRPTADVQSPSPDPKKRTPGEKRPPTPPKPRNSQRLAPARLASGRPRGNSATPLPKATPVNSMWGLPIVSSTTSNTPKAGKPQPPPPNRRESIVSAPPSPTHEPPRRRLTRSPSNPMRLNSMANAIMASSLASSRLTPHNTGSSLPPPPLPVRQRSPHLLQTLRQPQSEPENDHDRQRKNHRHRLHSSKHMHHEGSRKRWRDQVTDKERKRYEALWASNRGLLLTHESPSASVGSGLGTELSECVVNVVVRDIWKRSRLPAEELAEVWELVDREHRGYLTRQEFVVGMFLIDQRLRGRKLPPKVSDSIWGSVNGVTVSKPRVKKH</sequence>
<feature type="compositionally biased region" description="Low complexity" evidence="10">
    <location>
        <begin position="222"/>
        <end position="235"/>
    </location>
</feature>
<dbReference type="InterPro" id="IPR002048">
    <property type="entry name" value="EF_hand_dom"/>
</dbReference>
<feature type="region of interest" description="Disordered" evidence="10">
    <location>
        <begin position="272"/>
        <end position="625"/>
    </location>
</feature>
<feature type="compositionally biased region" description="Basic residues" evidence="10">
    <location>
        <begin position="684"/>
        <end position="707"/>
    </location>
</feature>
<feature type="domain" description="EH" evidence="11">
    <location>
        <begin position="715"/>
        <end position="809"/>
    </location>
</feature>
<gene>
    <name evidence="13" type="ORF">IF1G_07131</name>
</gene>
<proteinExistence type="predicted"/>
<dbReference type="PRINTS" id="PR01217">
    <property type="entry name" value="PRICHEXTENSN"/>
</dbReference>
<keyword evidence="6" id="KW-0967">Endosome</keyword>
<feature type="compositionally biased region" description="Polar residues" evidence="10">
    <location>
        <begin position="307"/>
        <end position="320"/>
    </location>
</feature>
<dbReference type="Gene3D" id="1.10.238.10">
    <property type="entry name" value="EF-hand"/>
    <property type="match status" value="1"/>
</dbReference>
<comment type="subunit">
    <text evidence="4">Component of the PAN1 actin cytoskeleton-regulatory complex.</text>
</comment>